<dbReference type="AlphaFoldDB" id="A0A1R4H2Z4"/>
<evidence type="ECO:0008006" key="3">
    <source>
        <dbReference type="Google" id="ProtNLM"/>
    </source>
</evidence>
<sequence>MTSPIHRSLRFICLVLVACSLSACVYWMRAYQVYLQMSEFDRYFDVVVSEDFSLQFKKPIMLSEDFVSLSRLHASEETTLTDGKKWRYWFRKVNGYKKPVSPEVKFYSELIFNKENKLTTWTFSSLFLQIAPPKFLEASLRSLGGADINKAEMQLQGNSAAVEKIADALPKKDTVIAQLGKPFEIKRDKNQEIYTYLFLLDTPHIDKGYEDRALSEVKLSFDKKSQELVRMAGRFAGLKISINYRKFQDTPAK</sequence>
<accession>A0A1R4H2Z4</accession>
<name>A0A1R4H2Z4_9GAMM</name>
<protein>
    <recommendedName>
        <fullName evidence="3">Lipoprotein</fullName>
    </recommendedName>
</protein>
<dbReference type="RefSeq" id="WP_087146145.1">
    <property type="nucleotide sequence ID" value="NZ_FUKJ01000079.1"/>
</dbReference>
<dbReference type="PROSITE" id="PS51257">
    <property type="entry name" value="PROKAR_LIPOPROTEIN"/>
    <property type="match status" value="1"/>
</dbReference>
<dbReference type="EMBL" id="FUKJ01000079">
    <property type="protein sequence ID" value="SJM90547.1"/>
    <property type="molecule type" value="Genomic_DNA"/>
</dbReference>
<dbReference type="Proteomes" id="UP000195442">
    <property type="component" value="Unassembled WGS sequence"/>
</dbReference>
<keyword evidence="2" id="KW-1185">Reference proteome</keyword>
<reference evidence="2" key="1">
    <citation type="submission" date="2017-02" db="EMBL/GenBank/DDBJ databases">
        <authorList>
            <person name="Daims H."/>
        </authorList>
    </citation>
    <scope>NUCLEOTIDE SEQUENCE [LARGE SCALE GENOMIC DNA]</scope>
</reference>
<organism evidence="1 2">
    <name type="scientific">Crenothrix polyspora</name>
    <dbReference type="NCBI Taxonomy" id="360316"/>
    <lineage>
        <taxon>Bacteria</taxon>
        <taxon>Pseudomonadati</taxon>
        <taxon>Pseudomonadota</taxon>
        <taxon>Gammaproteobacteria</taxon>
        <taxon>Methylococcales</taxon>
        <taxon>Crenotrichaceae</taxon>
        <taxon>Crenothrix</taxon>
    </lineage>
</organism>
<proteinExistence type="predicted"/>
<dbReference type="OrthoDB" id="5562365at2"/>
<evidence type="ECO:0000313" key="2">
    <source>
        <dbReference type="Proteomes" id="UP000195442"/>
    </source>
</evidence>
<gene>
    <name evidence="1" type="ORF">CRENPOLYSF2_170014</name>
</gene>
<evidence type="ECO:0000313" key="1">
    <source>
        <dbReference type="EMBL" id="SJM90547.1"/>
    </source>
</evidence>